<dbReference type="Proteomes" id="UP000287144">
    <property type="component" value="Unassembled WGS sequence"/>
</dbReference>
<evidence type="ECO:0000313" key="1">
    <source>
        <dbReference type="EMBL" id="RSM05228.1"/>
    </source>
</evidence>
<proteinExistence type="predicted"/>
<protein>
    <submittedName>
        <fullName evidence="1">Uncharacterized protein</fullName>
    </submittedName>
</protein>
<organism evidence="1 2">
    <name type="scientific">Fusarium oligoseptatum</name>
    <dbReference type="NCBI Taxonomy" id="2604345"/>
    <lineage>
        <taxon>Eukaryota</taxon>
        <taxon>Fungi</taxon>
        <taxon>Dikarya</taxon>
        <taxon>Ascomycota</taxon>
        <taxon>Pezizomycotina</taxon>
        <taxon>Sordariomycetes</taxon>
        <taxon>Hypocreomycetidae</taxon>
        <taxon>Hypocreales</taxon>
        <taxon>Nectriaceae</taxon>
        <taxon>Fusarium</taxon>
        <taxon>Fusarium solani species complex</taxon>
    </lineage>
</organism>
<dbReference type="InterPro" id="IPR052374">
    <property type="entry name" value="SERAC1"/>
</dbReference>
<dbReference type="EMBL" id="NKCK01000054">
    <property type="protein sequence ID" value="RSM05228.1"/>
    <property type="molecule type" value="Genomic_DNA"/>
</dbReference>
<reference evidence="1 2" key="1">
    <citation type="submission" date="2017-06" db="EMBL/GenBank/DDBJ databases">
        <title>Comparative genomic analysis of Ambrosia Fusariam Clade fungi.</title>
        <authorList>
            <person name="Stajich J.E."/>
            <person name="Carrillo J."/>
            <person name="Kijimoto T."/>
            <person name="Eskalen A."/>
            <person name="O'Donnell K."/>
            <person name="Kasson M."/>
        </authorList>
    </citation>
    <scope>NUCLEOTIDE SEQUENCE [LARGE SCALE GENOMIC DNA]</scope>
    <source>
        <strain evidence="1 2">NRRL62579</strain>
    </source>
</reference>
<dbReference type="PANTHER" id="PTHR48182:SF3">
    <property type="entry name" value="DUF676 DOMAIN-CONTAINING PROTEIN"/>
    <property type="match status" value="1"/>
</dbReference>
<evidence type="ECO:0000313" key="2">
    <source>
        <dbReference type="Proteomes" id="UP000287144"/>
    </source>
</evidence>
<comment type="caution">
    <text evidence="1">The sequence shown here is derived from an EMBL/GenBank/DDBJ whole genome shotgun (WGS) entry which is preliminary data.</text>
</comment>
<gene>
    <name evidence="1" type="ORF">CEP52_006423</name>
</gene>
<dbReference type="AlphaFoldDB" id="A0A428TT43"/>
<keyword evidence="2" id="KW-1185">Reference proteome</keyword>
<dbReference type="PANTHER" id="PTHR48182">
    <property type="entry name" value="PROTEIN SERAC1"/>
    <property type="match status" value="1"/>
</dbReference>
<accession>A0A428TT43</accession>
<name>A0A428TT43_9HYPO</name>
<sequence>MPVDSKRALRVTGIPGGTTIAQYHEFVQSLSELPQKGHHSRLKSIPLVLAQKRHKKSKKDPQYLWRDWEITPNFQGITVLFQHADVDQIKMDICAIHALGGNAVDTWTAKNGKMWLRDYLPSTGYFSQSRVMTFGYDSDLTSKHLSFPRWTSCEKGTLETGRLSLPGA</sequence>